<gene>
    <name evidence="2" type="ORF">EYF80_030198</name>
</gene>
<reference evidence="2 3" key="1">
    <citation type="submission" date="2019-03" db="EMBL/GenBank/DDBJ databases">
        <title>First draft genome of Liparis tanakae, snailfish: a comprehensive survey of snailfish specific genes.</title>
        <authorList>
            <person name="Kim W."/>
            <person name="Song I."/>
            <person name="Jeong J.-H."/>
            <person name="Kim D."/>
            <person name="Kim S."/>
            <person name="Ryu S."/>
            <person name="Song J.Y."/>
            <person name="Lee S.K."/>
        </authorList>
    </citation>
    <scope>NUCLEOTIDE SEQUENCE [LARGE SCALE GENOMIC DNA]</scope>
    <source>
        <tissue evidence="2">Muscle</tissue>
    </source>
</reference>
<feature type="region of interest" description="Disordered" evidence="1">
    <location>
        <begin position="1"/>
        <end position="37"/>
    </location>
</feature>
<feature type="region of interest" description="Disordered" evidence="1">
    <location>
        <begin position="143"/>
        <end position="166"/>
    </location>
</feature>
<keyword evidence="3" id="KW-1185">Reference proteome</keyword>
<sequence length="261" mass="28720">MFGVGADPPLHTRCMAPAERGGTHRGGSGSSGGSRLPLSNYCGDSKNQNVDVNKKKEIRRPDVSCLLALFRRGALNLDGVFSEKCFGLVYCFWSCVLQRFPASSTKDDPDPLPESPESPRLALPSRQIVSSTLSLVFPRTVKNTKSGTEGKGKEIPGCQSQRGSNRAYRTDNNEMRTVSRYSEPRGVRYDYYRSGSGSFISSFTLNRNHNSACRWLAIKLVPDAPFSAESEAFFTFSGNKCNSDADELICSLIKHADGKRR</sequence>
<accession>A0A4Z2H123</accession>
<dbReference type="EMBL" id="SRLO01000353">
    <property type="protein sequence ID" value="TNN59548.1"/>
    <property type="molecule type" value="Genomic_DNA"/>
</dbReference>
<name>A0A4Z2H123_9TELE</name>
<protein>
    <submittedName>
        <fullName evidence="2">Uncharacterized protein</fullName>
    </submittedName>
</protein>
<dbReference type="AlphaFoldDB" id="A0A4Z2H123"/>
<comment type="caution">
    <text evidence="2">The sequence shown here is derived from an EMBL/GenBank/DDBJ whole genome shotgun (WGS) entry which is preliminary data.</text>
</comment>
<organism evidence="2 3">
    <name type="scientific">Liparis tanakae</name>
    <name type="common">Tanaka's snailfish</name>
    <dbReference type="NCBI Taxonomy" id="230148"/>
    <lineage>
        <taxon>Eukaryota</taxon>
        <taxon>Metazoa</taxon>
        <taxon>Chordata</taxon>
        <taxon>Craniata</taxon>
        <taxon>Vertebrata</taxon>
        <taxon>Euteleostomi</taxon>
        <taxon>Actinopterygii</taxon>
        <taxon>Neopterygii</taxon>
        <taxon>Teleostei</taxon>
        <taxon>Neoteleostei</taxon>
        <taxon>Acanthomorphata</taxon>
        <taxon>Eupercaria</taxon>
        <taxon>Perciformes</taxon>
        <taxon>Cottioidei</taxon>
        <taxon>Cottales</taxon>
        <taxon>Liparidae</taxon>
        <taxon>Liparis</taxon>
    </lineage>
</organism>
<evidence type="ECO:0000256" key="1">
    <source>
        <dbReference type="SAM" id="MobiDB-lite"/>
    </source>
</evidence>
<dbReference type="Proteomes" id="UP000314294">
    <property type="component" value="Unassembled WGS sequence"/>
</dbReference>
<evidence type="ECO:0000313" key="2">
    <source>
        <dbReference type="EMBL" id="TNN59548.1"/>
    </source>
</evidence>
<evidence type="ECO:0000313" key="3">
    <source>
        <dbReference type="Proteomes" id="UP000314294"/>
    </source>
</evidence>
<proteinExistence type="predicted"/>